<feature type="region of interest" description="Disordered" evidence="5">
    <location>
        <begin position="23"/>
        <end position="109"/>
    </location>
</feature>
<reference evidence="7 8" key="1">
    <citation type="submission" date="2014-04" db="EMBL/GenBank/DDBJ databases">
        <authorList>
            <consortium name="DOE Joint Genome Institute"/>
            <person name="Kuo A."/>
            <person name="Tarkka M."/>
            <person name="Buscot F."/>
            <person name="Kohler A."/>
            <person name="Nagy L.G."/>
            <person name="Floudas D."/>
            <person name="Copeland A."/>
            <person name="Barry K.W."/>
            <person name="Cichocki N."/>
            <person name="Veneault-Fourrey C."/>
            <person name="LaButti K."/>
            <person name="Lindquist E.A."/>
            <person name="Lipzen A."/>
            <person name="Lundell T."/>
            <person name="Morin E."/>
            <person name="Murat C."/>
            <person name="Sun H."/>
            <person name="Tunlid A."/>
            <person name="Henrissat B."/>
            <person name="Grigoriev I.V."/>
            <person name="Hibbett D.S."/>
            <person name="Martin F."/>
            <person name="Nordberg H.P."/>
            <person name="Cantor M.N."/>
            <person name="Hua S.X."/>
        </authorList>
    </citation>
    <scope>NUCLEOTIDE SEQUENCE [LARGE SCALE GENOMIC DNA]</scope>
    <source>
        <strain evidence="7 8">F 1598</strain>
    </source>
</reference>
<evidence type="ECO:0000256" key="3">
    <source>
        <dbReference type="ARBA" id="ARBA00022777"/>
    </source>
</evidence>
<dbReference type="EMBL" id="KN832979">
    <property type="protein sequence ID" value="KIM87637.1"/>
    <property type="molecule type" value="Genomic_DNA"/>
</dbReference>
<dbReference type="OrthoDB" id="413582at2759"/>
<keyword evidence="4" id="KW-0067">ATP-binding</keyword>
<feature type="compositionally biased region" description="Polar residues" evidence="5">
    <location>
        <begin position="40"/>
        <end position="60"/>
    </location>
</feature>
<name>A0A0C3CD79_PILCF</name>
<dbReference type="Gene3D" id="1.10.510.10">
    <property type="entry name" value="Transferase(Phosphotransferase) domain 1"/>
    <property type="match status" value="1"/>
</dbReference>
<evidence type="ECO:0000313" key="8">
    <source>
        <dbReference type="Proteomes" id="UP000054166"/>
    </source>
</evidence>
<dbReference type="InterPro" id="IPR000719">
    <property type="entry name" value="Prot_kinase_dom"/>
</dbReference>
<evidence type="ECO:0000313" key="7">
    <source>
        <dbReference type="EMBL" id="KIM87637.1"/>
    </source>
</evidence>
<dbReference type="InParanoid" id="A0A0C3CD79"/>
<evidence type="ECO:0000256" key="5">
    <source>
        <dbReference type="SAM" id="MobiDB-lite"/>
    </source>
</evidence>
<dbReference type="HOGENOM" id="CLU_023869_0_0_1"/>
<dbReference type="Pfam" id="PF07714">
    <property type="entry name" value="PK_Tyr_Ser-Thr"/>
    <property type="match status" value="1"/>
</dbReference>
<keyword evidence="2" id="KW-0547">Nucleotide-binding</keyword>
<dbReference type="Proteomes" id="UP000054166">
    <property type="component" value="Unassembled WGS sequence"/>
</dbReference>
<dbReference type="GO" id="GO:0004674">
    <property type="term" value="F:protein serine/threonine kinase activity"/>
    <property type="evidence" value="ECO:0007669"/>
    <property type="project" value="TreeGrafter"/>
</dbReference>
<evidence type="ECO:0000256" key="1">
    <source>
        <dbReference type="ARBA" id="ARBA00022679"/>
    </source>
</evidence>
<keyword evidence="8" id="KW-1185">Reference proteome</keyword>
<organism evidence="7 8">
    <name type="scientific">Piloderma croceum (strain F 1598)</name>
    <dbReference type="NCBI Taxonomy" id="765440"/>
    <lineage>
        <taxon>Eukaryota</taxon>
        <taxon>Fungi</taxon>
        <taxon>Dikarya</taxon>
        <taxon>Basidiomycota</taxon>
        <taxon>Agaricomycotina</taxon>
        <taxon>Agaricomycetes</taxon>
        <taxon>Agaricomycetidae</taxon>
        <taxon>Atheliales</taxon>
        <taxon>Atheliaceae</taxon>
        <taxon>Piloderma</taxon>
    </lineage>
</organism>
<proteinExistence type="predicted"/>
<dbReference type="InterPro" id="IPR051681">
    <property type="entry name" value="Ser/Thr_Kinases-Pseudokinases"/>
</dbReference>
<evidence type="ECO:0000259" key="6">
    <source>
        <dbReference type="PROSITE" id="PS50011"/>
    </source>
</evidence>
<evidence type="ECO:0000256" key="2">
    <source>
        <dbReference type="ARBA" id="ARBA00022741"/>
    </source>
</evidence>
<keyword evidence="3" id="KW-0418">Kinase</keyword>
<protein>
    <recommendedName>
        <fullName evidence="6">Protein kinase domain-containing protein</fullName>
    </recommendedName>
</protein>
<reference evidence="8" key="2">
    <citation type="submission" date="2015-01" db="EMBL/GenBank/DDBJ databases">
        <title>Evolutionary Origins and Diversification of the Mycorrhizal Mutualists.</title>
        <authorList>
            <consortium name="DOE Joint Genome Institute"/>
            <consortium name="Mycorrhizal Genomics Consortium"/>
            <person name="Kohler A."/>
            <person name="Kuo A."/>
            <person name="Nagy L.G."/>
            <person name="Floudas D."/>
            <person name="Copeland A."/>
            <person name="Barry K.W."/>
            <person name="Cichocki N."/>
            <person name="Veneault-Fourrey C."/>
            <person name="LaButti K."/>
            <person name="Lindquist E.A."/>
            <person name="Lipzen A."/>
            <person name="Lundell T."/>
            <person name="Morin E."/>
            <person name="Murat C."/>
            <person name="Riley R."/>
            <person name="Ohm R."/>
            <person name="Sun H."/>
            <person name="Tunlid A."/>
            <person name="Henrissat B."/>
            <person name="Grigoriev I.V."/>
            <person name="Hibbett D.S."/>
            <person name="Martin F."/>
        </authorList>
    </citation>
    <scope>NUCLEOTIDE SEQUENCE [LARGE SCALE GENOMIC DNA]</scope>
    <source>
        <strain evidence="8">F 1598</strain>
    </source>
</reference>
<feature type="domain" description="Protein kinase" evidence="6">
    <location>
        <begin position="341"/>
        <end position="618"/>
    </location>
</feature>
<dbReference type="PROSITE" id="PS50011">
    <property type="entry name" value="PROTEIN_KINASE_DOM"/>
    <property type="match status" value="1"/>
</dbReference>
<dbReference type="PROSITE" id="PS00108">
    <property type="entry name" value="PROTEIN_KINASE_ST"/>
    <property type="match status" value="1"/>
</dbReference>
<dbReference type="InterPro" id="IPR008271">
    <property type="entry name" value="Ser/Thr_kinase_AS"/>
</dbReference>
<dbReference type="GO" id="GO:0005524">
    <property type="term" value="F:ATP binding"/>
    <property type="evidence" value="ECO:0007669"/>
    <property type="project" value="UniProtKB-KW"/>
</dbReference>
<dbReference type="SMART" id="SM00220">
    <property type="entry name" value="S_TKc"/>
    <property type="match status" value="1"/>
</dbReference>
<dbReference type="PANTHER" id="PTHR44329">
    <property type="entry name" value="SERINE/THREONINE-PROTEIN KINASE TNNI3K-RELATED"/>
    <property type="match status" value="1"/>
</dbReference>
<accession>A0A0C3CD79</accession>
<keyword evidence="1" id="KW-0808">Transferase</keyword>
<evidence type="ECO:0000256" key="4">
    <source>
        <dbReference type="ARBA" id="ARBA00022840"/>
    </source>
</evidence>
<sequence>MDFPGAPYIDARNSIFNNAQGDQINYINFPGSPKHPSFAPRSQSDTGSGTSVRVPQTPERSASDRAGESSHSMVPSEDQERVSPITASNSHQGHRSEHTYQRAQSSPSLLSQSVPMNSVPMSILHTKQLPTFYVYFDDALTTFEPGISPWKKPVDWVAADSKHVNSIVKAIEQLTGNDDLKQAGFPDQFIIYPRLIVYIFSHLILCAGDKSLLDGFKETLQKWKAWDSTTVIHNHHQIKDYLFDMFRNLRSQHSDSTFQKVVAYDVIGLSARLTTLISNGDEFKKLVSLTGSAAQSVINLLQARLDFWTDPEYKPRHVKTLVKLSKNSALFPDSLVLKGIEYDGFPAEGGGFGNVYKGRLGGLTIAVKVLKVYRKTDLDKLRKQFSNEAVTWRQLNHPNVLPFLGIYRLDDKAQSVGLLSPWMDNGNVRDFLSENPNTNCVFLASDIAEGLQYLHSQYIIHGDLKGFNILISPSGRAYIADFGQATTKDSKPVVMTVNSTQGGSGTMKWQAPELLDLNLDGNGQPNTRATDIYAFAMVCYEMFSGEFPFHDICDYNLIFILKGGKRSSRPLEPPEPSGPSPKTRGLDDDMWLLIEACWDQDPAKRPGADHIVKSLRELPNCGIDKRPRSDLNLTSLSQMWSNQEQHPFSALLSSREDNDILRNMKWMSKP</sequence>
<dbReference type="InterPro" id="IPR011009">
    <property type="entry name" value="Kinase-like_dom_sf"/>
</dbReference>
<dbReference type="SUPFAM" id="SSF56112">
    <property type="entry name" value="Protein kinase-like (PK-like)"/>
    <property type="match status" value="1"/>
</dbReference>
<dbReference type="InterPro" id="IPR001245">
    <property type="entry name" value="Ser-Thr/Tyr_kinase_cat_dom"/>
</dbReference>
<dbReference type="PANTHER" id="PTHR44329:SF288">
    <property type="entry name" value="MITOGEN-ACTIVATED PROTEIN KINASE KINASE KINASE 20"/>
    <property type="match status" value="1"/>
</dbReference>
<gene>
    <name evidence="7" type="ORF">PILCRDRAFT_815214</name>
</gene>
<dbReference type="AlphaFoldDB" id="A0A0C3CD79"/>
<dbReference type="STRING" id="765440.A0A0C3CD79"/>